<sequence>MEPEKQHELSELSDEVDIILSYKDTISQEEIHNFVNKFSLLSEGDIRKKIQELTGDITYTQEFHDKVTEEKHEVEAAGNVESNVGIEKENLQAYNNNSEEIIKQEIFEDESTEQIPHGENAVFDSNNIPEVSFIKAEIKYGQLSLDWGWPNGINKAMLCYRMDRFPMGSKDSSALQILMERKNNAYTGDYIIDKVTEGNYYFCIYTLIENDGKMLFSEGQRRLVTNKLPEEIFYEIKMKRNILGKLKGAELILSTNRKEINLPGLVLVGRAGNMPLQKSDGESLIGTDYQTLKKDEIISFNIPIDNIGRNMYVKLFFLDDVNSKMYRIVSPAKEKLHFR</sequence>
<evidence type="ECO:0000313" key="1">
    <source>
        <dbReference type="EMBL" id="MFL0197570.1"/>
    </source>
</evidence>
<dbReference type="EMBL" id="JBJHZX010000033">
    <property type="protein sequence ID" value="MFL0197570.1"/>
    <property type="molecule type" value="Genomic_DNA"/>
</dbReference>
<dbReference type="RefSeq" id="WP_406793676.1">
    <property type="nucleotide sequence ID" value="NZ_JBJHZX010000033.1"/>
</dbReference>
<gene>
    <name evidence="1" type="ORF">ACJDU8_18665</name>
</gene>
<protein>
    <submittedName>
        <fullName evidence="1">Uncharacterized protein</fullName>
    </submittedName>
</protein>
<comment type="caution">
    <text evidence="1">The sequence shown here is derived from an EMBL/GenBank/DDBJ whole genome shotgun (WGS) entry which is preliminary data.</text>
</comment>
<accession>A0ABW8SNN0</accession>
<keyword evidence="2" id="KW-1185">Reference proteome</keyword>
<reference evidence="1 2" key="1">
    <citation type="submission" date="2024-11" db="EMBL/GenBank/DDBJ databases">
        <authorList>
            <person name="Heng Y.C."/>
            <person name="Lim A.C.H."/>
            <person name="Lee J.K.Y."/>
            <person name="Kittelmann S."/>
        </authorList>
    </citation>
    <scope>NUCLEOTIDE SEQUENCE [LARGE SCALE GENOMIC DNA]</scope>
    <source>
        <strain evidence="1 2">WILCCON 0269</strain>
    </source>
</reference>
<name>A0ABW8SNN0_9CLOT</name>
<proteinExistence type="predicted"/>
<evidence type="ECO:0000313" key="2">
    <source>
        <dbReference type="Proteomes" id="UP001623660"/>
    </source>
</evidence>
<organism evidence="1 2">
    <name type="scientific">Candidatus Clostridium eludens</name>
    <dbReference type="NCBI Taxonomy" id="3381663"/>
    <lineage>
        <taxon>Bacteria</taxon>
        <taxon>Bacillati</taxon>
        <taxon>Bacillota</taxon>
        <taxon>Clostridia</taxon>
        <taxon>Eubacteriales</taxon>
        <taxon>Clostridiaceae</taxon>
        <taxon>Clostridium</taxon>
    </lineage>
</organism>
<dbReference type="Proteomes" id="UP001623660">
    <property type="component" value="Unassembled WGS sequence"/>
</dbReference>